<protein>
    <submittedName>
        <fullName evidence="1">Kinase-like domain-containing protein</fullName>
    </submittedName>
</protein>
<keyword evidence="2" id="KW-1185">Reference proteome</keyword>
<gene>
    <name evidence="1" type="ORF">K488DRAFT_43859</name>
</gene>
<proteinExistence type="predicted"/>
<sequence>MTSGTSSFPRFIGNYELGPRLGSGVSGSTFRATHIHTGQVVALKLQHLSLYYPTNSYERAVYPLIQGGEGMPRLWASGVLNGYDYLAIDLLGASIDNMYRSMGKGVLDIRSALSIAVQMIARLEHMHSRGVLHRDIQLGNAVVGLAPNDKTLYVIDFGFSKKYINPKTNKHITSRTESDFIGNYWFSSVNVHCRSKTCSRRDDLEALALMLIHLLTPGGLPWTRNGIPRDDEAHERLKREKRDTLPEDLCRGLPETFQNFLHYCRGLKFTQQPDYQMWIEEFRELGEELGLEDVTPFLWPPPPLPAQSAELYSKRAQAPRASTSEIDNMLKDLARLNLNGGPAAPAQPAQPATPAQPAPAAPTRPVLAEKANNANIAPAAPTPAPAALSVRSGRHTKAARLLRLAQQTEAAVGNPQLAALVHAFRETLASTGRTLTKEGFAFLDGLHKQLADPDIFVFPLRTSQAQRQRLSRDQPRPREVTAEERRSRLCQLRTGVAHAQNNRALAKMVSDFGRMMDQSTAKRLTKDGLAFLEGVEERLRTLHA</sequence>
<dbReference type="Proteomes" id="UP000814128">
    <property type="component" value="Unassembled WGS sequence"/>
</dbReference>
<evidence type="ECO:0000313" key="2">
    <source>
        <dbReference type="Proteomes" id="UP000814128"/>
    </source>
</evidence>
<organism evidence="1 2">
    <name type="scientific">Vararia minispora EC-137</name>
    <dbReference type="NCBI Taxonomy" id="1314806"/>
    <lineage>
        <taxon>Eukaryota</taxon>
        <taxon>Fungi</taxon>
        <taxon>Dikarya</taxon>
        <taxon>Basidiomycota</taxon>
        <taxon>Agaricomycotina</taxon>
        <taxon>Agaricomycetes</taxon>
        <taxon>Russulales</taxon>
        <taxon>Lachnocladiaceae</taxon>
        <taxon>Vararia</taxon>
    </lineage>
</organism>
<dbReference type="EMBL" id="MU273488">
    <property type="protein sequence ID" value="KAI0035189.1"/>
    <property type="molecule type" value="Genomic_DNA"/>
</dbReference>
<reference evidence="1" key="1">
    <citation type="submission" date="2021-02" db="EMBL/GenBank/DDBJ databases">
        <authorList>
            <consortium name="DOE Joint Genome Institute"/>
            <person name="Ahrendt S."/>
            <person name="Looney B.P."/>
            <person name="Miyauchi S."/>
            <person name="Morin E."/>
            <person name="Drula E."/>
            <person name="Courty P.E."/>
            <person name="Chicoki N."/>
            <person name="Fauchery L."/>
            <person name="Kohler A."/>
            <person name="Kuo A."/>
            <person name="Labutti K."/>
            <person name="Pangilinan J."/>
            <person name="Lipzen A."/>
            <person name="Riley R."/>
            <person name="Andreopoulos W."/>
            <person name="He G."/>
            <person name="Johnson J."/>
            <person name="Barry K.W."/>
            <person name="Grigoriev I.V."/>
            <person name="Nagy L."/>
            <person name="Hibbett D."/>
            <person name="Henrissat B."/>
            <person name="Matheny P.B."/>
            <person name="Labbe J."/>
            <person name="Martin F."/>
        </authorList>
    </citation>
    <scope>NUCLEOTIDE SEQUENCE</scope>
    <source>
        <strain evidence="1">EC-137</strain>
    </source>
</reference>
<name>A0ACB8QTQ0_9AGAM</name>
<accession>A0ACB8QTQ0</accession>
<evidence type="ECO:0000313" key="1">
    <source>
        <dbReference type="EMBL" id="KAI0035189.1"/>
    </source>
</evidence>
<reference evidence="1" key="2">
    <citation type="journal article" date="2022" name="New Phytol.">
        <title>Evolutionary transition to the ectomycorrhizal habit in the genomes of a hyperdiverse lineage of mushroom-forming fungi.</title>
        <authorList>
            <person name="Looney B."/>
            <person name="Miyauchi S."/>
            <person name="Morin E."/>
            <person name="Drula E."/>
            <person name="Courty P.E."/>
            <person name="Kohler A."/>
            <person name="Kuo A."/>
            <person name="LaButti K."/>
            <person name="Pangilinan J."/>
            <person name="Lipzen A."/>
            <person name="Riley R."/>
            <person name="Andreopoulos W."/>
            <person name="He G."/>
            <person name="Johnson J."/>
            <person name="Nolan M."/>
            <person name="Tritt A."/>
            <person name="Barry K.W."/>
            <person name="Grigoriev I.V."/>
            <person name="Nagy L.G."/>
            <person name="Hibbett D."/>
            <person name="Henrissat B."/>
            <person name="Matheny P.B."/>
            <person name="Labbe J."/>
            <person name="Martin F.M."/>
        </authorList>
    </citation>
    <scope>NUCLEOTIDE SEQUENCE</scope>
    <source>
        <strain evidence="1">EC-137</strain>
    </source>
</reference>
<comment type="caution">
    <text evidence="1">The sequence shown here is derived from an EMBL/GenBank/DDBJ whole genome shotgun (WGS) entry which is preliminary data.</text>
</comment>